<evidence type="ECO:0000256" key="1">
    <source>
        <dbReference type="SAM" id="Phobius"/>
    </source>
</evidence>
<name>A0ABU9IDT3_9SPHN</name>
<keyword evidence="3" id="KW-1185">Reference proteome</keyword>
<dbReference type="EMBL" id="JBBYHV010000001">
    <property type="protein sequence ID" value="MEL1250578.1"/>
    <property type="molecule type" value="Genomic_DNA"/>
</dbReference>
<keyword evidence="1" id="KW-0472">Membrane</keyword>
<gene>
    <name evidence="2" type="ORF">AAEO60_07840</name>
</gene>
<keyword evidence="1" id="KW-0812">Transmembrane</keyword>
<dbReference type="Proteomes" id="UP001497045">
    <property type="component" value="Unassembled WGS sequence"/>
</dbReference>
<evidence type="ECO:0000313" key="3">
    <source>
        <dbReference type="Proteomes" id="UP001497045"/>
    </source>
</evidence>
<keyword evidence="1" id="KW-1133">Transmembrane helix</keyword>
<feature type="transmembrane region" description="Helical" evidence="1">
    <location>
        <begin position="54"/>
        <end position="71"/>
    </location>
</feature>
<reference evidence="2 3" key="1">
    <citation type="submission" date="2024-04" db="EMBL/GenBank/DDBJ databases">
        <title>Aurantiacibacter sp. DGU6 16S ribosomal RNA gene Genome sequencing and assembly.</title>
        <authorList>
            <person name="Park S."/>
        </authorList>
    </citation>
    <scope>NUCLEOTIDE SEQUENCE [LARGE SCALE GENOMIC DNA]</scope>
    <source>
        <strain evidence="2 3">DGU6</strain>
    </source>
</reference>
<sequence length="82" mass="9253">MTFQKESLARCYLEAAAIWFGGNILMGWISYLLATFGREQRPRPWAFAESVADPGFLIANLLMILLFAAMLRGMRKPTGKPE</sequence>
<feature type="transmembrane region" description="Helical" evidence="1">
    <location>
        <begin position="12"/>
        <end position="34"/>
    </location>
</feature>
<organism evidence="2 3">
    <name type="scientific">Aurantiacibacter gilvus</name>
    <dbReference type="NCBI Taxonomy" id="3139141"/>
    <lineage>
        <taxon>Bacteria</taxon>
        <taxon>Pseudomonadati</taxon>
        <taxon>Pseudomonadota</taxon>
        <taxon>Alphaproteobacteria</taxon>
        <taxon>Sphingomonadales</taxon>
        <taxon>Erythrobacteraceae</taxon>
        <taxon>Aurantiacibacter</taxon>
    </lineage>
</organism>
<proteinExistence type="predicted"/>
<dbReference type="RefSeq" id="WP_341673096.1">
    <property type="nucleotide sequence ID" value="NZ_JBBYHV010000001.1"/>
</dbReference>
<accession>A0ABU9IDT3</accession>
<comment type="caution">
    <text evidence="2">The sequence shown here is derived from an EMBL/GenBank/DDBJ whole genome shotgun (WGS) entry which is preliminary data.</text>
</comment>
<protein>
    <submittedName>
        <fullName evidence="2">Uncharacterized protein</fullName>
    </submittedName>
</protein>
<evidence type="ECO:0000313" key="2">
    <source>
        <dbReference type="EMBL" id="MEL1250578.1"/>
    </source>
</evidence>